<feature type="domain" description="HTH cro/C1-type" evidence="2">
    <location>
        <begin position="5"/>
        <end position="60"/>
    </location>
</feature>
<sequence>MESKVKEYRLELEMTQKELSKKVGVSRKTINWLKNEKYNPSLILAHKITIMLGKEIINDIFIFDKEDLKK</sequence>
<dbReference type="Pfam" id="PF01381">
    <property type="entry name" value="HTH_3"/>
    <property type="match status" value="1"/>
</dbReference>
<reference evidence="3 4" key="1">
    <citation type="submission" date="2018-06" db="EMBL/GenBank/DDBJ databases">
        <title>Genomic insight into two independent archaeal endosymbiosis events.</title>
        <authorList>
            <person name="Lind A.E."/>
            <person name="Lewis W.H."/>
            <person name="Spang A."/>
            <person name="Guy L."/>
            <person name="Embley M.T."/>
            <person name="Ettema T.J.G."/>
        </authorList>
    </citation>
    <scope>NUCLEOTIDE SEQUENCE [LARGE SCALE GENOMIC DNA]</scope>
    <source>
        <strain evidence="3">NOE</strain>
    </source>
</reference>
<accession>A0A366M8V0</accession>
<name>A0A366M8V0_9EURY</name>
<evidence type="ECO:0000313" key="4">
    <source>
        <dbReference type="Proteomes" id="UP000253099"/>
    </source>
</evidence>
<dbReference type="PANTHER" id="PTHR46558:SF4">
    <property type="entry name" value="DNA-BIDING PHAGE PROTEIN"/>
    <property type="match status" value="1"/>
</dbReference>
<dbReference type="Proteomes" id="UP000253099">
    <property type="component" value="Unassembled WGS sequence"/>
</dbReference>
<dbReference type="Gene3D" id="1.10.260.40">
    <property type="entry name" value="lambda repressor-like DNA-binding domains"/>
    <property type="match status" value="1"/>
</dbReference>
<dbReference type="InterPro" id="IPR010982">
    <property type="entry name" value="Lambda_DNA-bd_dom_sf"/>
</dbReference>
<dbReference type="PROSITE" id="PS50943">
    <property type="entry name" value="HTH_CROC1"/>
    <property type="match status" value="1"/>
</dbReference>
<dbReference type="SMART" id="SM00530">
    <property type="entry name" value="HTH_XRE"/>
    <property type="match status" value="1"/>
</dbReference>
<dbReference type="AlphaFoldDB" id="A0A366M8V0"/>
<protein>
    <recommendedName>
        <fullName evidence="2">HTH cro/C1-type domain-containing protein</fullName>
    </recommendedName>
</protein>
<proteinExistence type="predicted"/>
<comment type="caution">
    <text evidence="3">The sequence shown here is derived from an EMBL/GenBank/DDBJ whole genome shotgun (WGS) entry which is preliminary data.</text>
</comment>
<evidence type="ECO:0000256" key="1">
    <source>
        <dbReference type="ARBA" id="ARBA00023125"/>
    </source>
</evidence>
<evidence type="ECO:0000259" key="2">
    <source>
        <dbReference type="PROSITE" id="PS50943"/>
    </source>
</evidence>
<dbReference type="GO" id="GO:0003677">
    <property type="term" value="F:DNA binding"/>
    <property type="evidence" value="ECO:0007669"/>
    <property type="project" value="UniProtKB-KW"/>
</dbReference>
<dbReference type="EMBL" id="NIZT01000054">
    <property type="protein sequence ID" value="RBQ22671.1"/>
    <property type="molecule type" value="Genomic_DNA"/>
</dbReference>
<keyword evidence="1" id="KW-0238">DNA-binding</keyword>
<organism evidence="3 4">
    <name type="scientific">Candidatus Methanobinarius endosymbioticus</name>
    <dbReference type="NCBI Taxonomy" id="2006182"/>
    <lineage>
        <taxon>Archaea</taxon>
        <taxon>Methanobacteriati</taxon>
        <taxon>Methanobacteriota</taxon>
        <taxon>Methanomada group</taxon>
        <taxon>Methanobacteria</taxon>
        <taxon>Methanobacteriales</taxon>
        <taxon>Methanobacteriaceae</taxon>
        <taxon>Candidatus Methanobinarius</taxon>
    </lineage>
</organism>
<gene>
    <name evidence="3" type="ORF">ALNOE001_16280</name>
</gene>
<dbReference type="InterPro" id="IPR001387">
    <property type="entry name" value="Cro/C1-type_HTH"/>
</dbReference>
<evidence type="ECO:0000313" key="3">
    <source>
        <dbReference type="EMBL" id="RBQ22671.1"/>
    </source>
</evidence>
<dbReference type="SUPFAM" id="SSF47413">
    <property type="entry name" value="lambda repressor-like DNA-binding domains"/>
    <property type="match status" value="1"/>
</dbReference>
<dbReference type="PANTHER" id="PTHR46558">
    <property type="entry name" value="TRACRIPTIONAL REGULATORY PROTEIN-RELATED-RELATED"/>
    <property type="match status" value="1"/>
</dbReference>
<keyword evidence="4" id="KW-1185">Reference proteome</keyword>
<dbReference type="CDD" id="cd00093">
    <property type="entry name" value="HTH_XRE"/>
    <property type="match status" value="1"/>
</dbReference>